<comment type="catalytic activity">
    <reaction evidence="23">
        <text>adenosine + H2O + H(+) = inosine + NH4(+)</text>
        <dbReference type="Rhea" id="RHEA:24408"/>
        <dbReference type="ChEBI" id="CHEBI:15377"/>
        <dbReference type="ChEBI" id="CHEBI:15378"/>
        <dbReference type="ChEBI" id="CHEBI:16335"/>
        <dbReference type="ChEBI" id="CHEBI:17596"/>
        <dbReference type="ChEBI" id="CHEBI:28938"/>
        <dbReference type="EC" id="3.5.4.4"/>
    </reaction>
    <physiologicalReaction direction="left-to-right" evidence="23">
        <dbReference type="Rhea" id="RHEA:24409"/>
    </physiologicalReaction>
</comment>
<dbReference type="EC" id="2.4.2.1" evidence="7"/>
<evidence type="ECO:0000256" key="14">
    <source>
        <dbReference type="ARBA" id="ARBA00022723"/>
    </source>
</evidence>
<dbReference type="Proteomes" id="UP000550707">
    <property type="component" value="Unassembled WGS sequence"/>
</dbReference>
<evidence type="ECO:0000256" key="21">
    <source>
        <dbReference type="ARBA" id="ARBA00023198"/>
    </source>
</evidence>
<evidence type="ECO:0000313" key="35">
    <source>
        <dbReference type="Proteomes" id="UP000550707"/>
    </source>
</evidence>
<evidence type="ECO:0000256" key="13">
    <source>
        <dbReference type="ARBA" id="ARBA00022679"/>
    </source>
</evidence>
<evidence type="ECO:0000256" key="22">
    <source>
        <dbReference type="ARBA" id="ARBA00023242"/>
    </source>
</evidence>
<evidence type="ECO:0000256" key="3">
    <source>
        <dbReference type="ARBA" id="ARBA00004240"/>
    </source>
</evidence>
<reference evidence="34 35" key="1">
    <citation type="journal article" date="2020" name="Nature">
        <title>Six reference-quality genomes reveal evolution of bat adaptations.</title>
        <authorList>
            <person name="Jebb D."/>
            <person name="Huang Z."/>
            <person name="Pippel M."/>
            <person name="Hughes G.M."/>
            <person name="Lavrichenko K."/>
            <person name="Devanna P."/>
            <person name="Winkler S."/>
            <person name="Jermiin L.S."/>
            <person name="Skirmuntt E.C."/>
            <person name="Katzourakis A."/>
            <person name="Burkitt-Gray L."/>
            <person name="Ray D.A."/>
            <person name="Sullivan K.A.M."/>
            <person name="Roscito J.G."/>
            <person name="Kirilenko B.M."/>
            <person name="Davalos L.M."/>
            <person name="Corthals A.P."/>
            <person name="Power M.L."/>
            <person name="Jones G."/>
            <person name="Ransome R.D."/>
            <person name="Dechmann D.K.N."/>
            <person name="Locatelli A.G."/>
            <person name="Puechmaille S.J."/>
            <person name="Fedrigo O."/>
            <person name="Jarvis E.D."/>
            <person name="Hiller M."/>
            <person name="Vernes S.C."/>
            <person name="Myers E.W."/>
            <person name="Teeling E.C."/>
        </authorList>
    </citation>
    <scope>NUCLEOTIDE SEQUENCE [LARGE SCALE GENOMIC DNA]</scope>
    <source>
        <strain evidence="34">MMolMol1</strain>
        <tissue evidence="34">Muscle</tissue>
    </source>
</reference>
<dbReference type="Pfam" id="PF02578">
    <property type="entry name" value="Cu-oxidase_4"/>
    <property type="match status" value="1"/>
</dbReference>
<dbReference type="GO" id="GO:0005777">
    <property type="term" value="C:peroxisome"/>
    <property type="evidence" value="ECO:0007669"/>
    <property type="project" value="UniProtKB-SubCell"/>
</dbReference>
<evidence type="ECO:0000256" key="31">
    <source>
        <dbReference type="ARBA" id="ARBA00079781"/>
    </source>
</evidence>
<dbReference type="PANTHER" id="PTHR30616:SF2">
    <property type="entry name" value="PURINE NUCLEOSIDE PHOSPHORYLASE LACC1"/>
    <property type="match status" value="1"/>
</dbReference>
<evidence type="ECO:0000256" key="18">
    <source>
        <dbReference type="ARBA" id="ARBA00022859"/>
    </source>
</evidence>
<dbReference type="FunFam" id="3.60.140.10:FF:000002">
    <property type="entry name" value="Laccase (multicopper oxidoreductase) domain-containing 1"/>
    <property type="match status" value="1"/>
</dbReference>
<keyword evidence="16" id="KW-0256">Endoplasmic reticulum</keyword>
<protein>
    <recommendedName>
        <fullName evidence="28">Purine nucleoside phosphorylase LACC1</fullName>
        <ecNumber evidence="7">2.4.2.1</ecNumber>
        <ecNumber evidence="8">2.4.2.28</ecNumber>
        <ecNumber evidence="9">3.5.4.4</ecNumber>
    </recommendedName>
    <alternativeName>
        <fullName evidence="31">Adenosine deaminase LACC1</fullName>
    </alternativeName>
    <alternativeName>
        <fullName evidence="30">Fatty acid metabolism-immunity nexus</fullName>
    </alternativeName>
    <alternativeName>
        <fullName evidence="29">Guanosine phosphorylase LACC1</fullName>
    </alternativeName>
    <alternativeName>
        <fullName evidence="32">Laccase domain-containing protein 1</fullName>
    </alternativeName>
    <alternativeName>
        <fullName evidence="33">S-methyl-5'-thioadenosine phosphorylase LACC1</fullName>
    </alternativeName>
</protein>
<dbReference type="CDD" id="cd16833">
    <property type="entry name" value="YfiH"/>
    <property type="match status" value="1"/>
</dbReference>
<keyword evidence="13" id="KW-0808">Transferase</keyword>
<evidence type="ECO:0000256" key="32">
    <source>
        <dbReference type="ARBA" id="ARBA00081352"/>
    </source>
</evidence>
<dbReference type="InterPro" id="IPR038371">
    <property type="entry name" value="Cu_polyphenol_OxRdtase_sf"/>
</dbReference>
<comment type="subcellular location">
    <subcellularLocation>
        <location evidence="5">Cytoplasm</location>
    </subcellularLocation>
    <subcellularLocation>
        <location evidence="3">Endoplasmic reticulum</location>
    </subcellularLocation>
    <subcellularLocation>
        <location evidence="2">Nucleus</location>
    </subcellularLocation>
    <subcellularLocation>
        <location evidence="4">Peroxisome</location>
    </subcellularLocation>
</comment>
<comment type="caution">
    <text evidence="34">The sequence shown here is derived from an EMBL/GenBank/DDBJ whole genome shotgun (WGS) entry which is preliminary data.</text>
</comment>
<evidence type="ECO:0000256" key="6">
    <source>
        <dbReference type="ARBA" id="ARBA00007353"/>
    </source>
</evidence>
<dbReference type="EMBL" id="JACASF010000009">
    <property type="protein sequence ID" value="KAF6460460.1"/>
    <property type="molecule type" value="Genomic_DNA"/>
</dbReference>
<evidence type="ECO:0000256" key="7">
    <source>
        <dbReference type="ARBA" id="ARBA00011886"/>
    </source>
</evidence>
<dbReference type="GO" id="GO:0006954">
    <property type="term" value="P:inflammatory response"/>
    <property type="evidence" value="ECO:0007669"/>
    <property type="project" value="UniProtKB-KW"/>
</dbReference>
<dbReference type="PANTHER" id="PTHR30616">
    <property type="entry name" value="UNCHARACTERIZED PROTEIN YFIH"/>
    <property type="match status" value="1"/>
</dbReference>
<keyword evidence="19" id="KW-0007">Acetylation</keyword>
<proteinExistence type="inferred from homology"/>
<evidence type="ECO:0000256" key="26">
    <source>
        <dbReference type="ARBA" id="ARBA00051406"/>
    </source>
</evidence>
<evidence type="ECO:0000256" key="5">
    <source>
        <dbReference type="ARBA" id="ARBA00004496"/>
    </source>
</evidence>
<keyword evidence="17" id="KW-0862">Zinc</keyword>
<comment type="similarity">
    <text evidence="6">Belongs to the purine nucleoside phosphorylase YfiH/LACC1 family.</text>
</comment>
<comment type="catalytic activity">
    <reaction evidence="25">
        <text>S-methyl-5'-thioadenosine + phosphate = 5-(methylsulfanyl)-alpha-D-ribose 1-phosphate + adenine</text>
        <dbReference type="Rhea" id="RHEA:11852"/>
        <dbReference type="ChEBI" id="CHEBI:16708"/>
        <dbReference type="ChEBI" id="CHEBI:17509"/>
        <dbReference type="ChEBI" id="CHEBI:43474"/>
        <dbReference type="ChEBI" id="CHEBI:58533"/>
        <dbReference type="EC" id="2.4.2.28"/>
    </reaction>
    <physiologicalReaction direction="left-to-right" evidence="25">
        <dbReference type="Rhea" id="RHEA:11853"/>
    </physiologicalReaction>
</comment>
<evidence type="ECO:0000256" key="11">
    <source>
        <dbReference type="ARBA" id="ARBA00022553"/>
    </source>
</evidence>
<dbReference type="GO" id="GO:0045087">
    <property type="term" value="P:innate immune response"/>
    <property type="evidence" value="ECO:0007669"/>
    <property type="project" value="UniProtKB-KW"/>
</dbReference>
<dbReference type="GO" id="GO:0005783">
    <property type="term" value="C:endoplasmic reticulum"/>
    <property type="evidence" value="ECO:0007669"/>
    <property type="project" value="UniProtKB-SubCell"/>
</dbReference>
<dbReference type="EC" id="3.5.4.4" evidence="9"/>
<dbReference type="GO" id="GO:0005634">
    <property type="term" value="C:nucleus"/>
    <property type="evidence" value="ECO:0007669"/>
    <property type="project" value="UniProtKB-SubCell"/>
</dbReference>
<keyword evidence="18" id="KW-0391">Immunity</keyword>
<evidence type="ECO:0000256" key="16">
    <source>
        <dbReference type="ARBA" id="ARBA00022824"/>
    </source>
</evidence>
<keyword evidence="12" id="KW-0399">Innate immunity</keyword>
<dbReference type="AlphaFoldDB" id="A0A7J8GKK1"/>
<evidence type="ECO:0000256" key="30">
    <source>
        <dbReference type="ARBA" id="ARBA00079351"/>
    </source>
</evidence>
<evidence type="ECO:0000256" key="19">
    <source>
        <dbReference type="ARBA" id="ARBA00022990"/>
    </source>
</evidence>
<accession>A0A7J8GKK1</accession>
<evidence type="ECO:0000256" key="15">
    <source>
        <dbReference type="ARBA" id="ARBA00022801"/>
    </source>
</evidence>
<comment type="subunit">
    <text evidence="27">Interacts with FASN. Interacts with SDHA. Interacts with ATF6, EIF2AK3 and ERN1.</text>
</comment>
<evidence type="ECO:0000256" key="27">
    <source>
        <dbReference type="ARBA" id="ARBA00063955"/>
    </source>
</evidence>
<evidence type="ECO:0000256" key="4">
    <source>
        <dbReference type="ARBA" id="ARBA00004275"/>
    </source>
</evidence>
<evidence type="ECO:0000256" key="24">
    <source>
        <dbReference type="ARBA" id="ARBA00048968"/>
    </source>
</evidence>
<keyword evidence="35" id="KW-1185">Reference proteome</keyword>
<evidence type="ECO:0000256" key="9">
    <source>
        <dbReference type="ARBA" id="ARBA00012784"/>
    </source>
</evidence>
<dbReference type="InterPro" id="IPR003730">
    <property type="entry name" value="Cu_polyphenol_OxRdtase"/>
</dbReference>
<keyword evidence="10" id="KW-0963">Cytoplasm</keyword>
<dbReference type="EC" id="2.4.2.28" evidence="8"/>
<evidence type="ECO:0000256" key="12">
    <source>
        <dbReference type="ARBA" id="ARBA00022588"/>
    </source>
</evidence>
<evidence type="ECO:0000256" key="2">
    <source>
        <dbReference type="ARBA" id="ARBA00004123"/>
    </source>
</evidence>
<evidence type="ECO:0000313" key="34">
    <source>
        <dbReference type="EMBL" id="KAF6460460.1"/>
    </source>
</evidence>
<evidence type="ECO:0000256" key="1">
    <source>
        <dbReference type="ARBA" id="ARBA00000553"/>
    </source>
</evidence>
<dbReference type="Gene3D" id="3.60.140.10">
    <property type="entry name" value="CNF1/YfiH-like putative cysteine hydrolases"/>
    <property type="match status" value="1"/>
</dbReference>
<sequence>MAEAVLIDLFGSTLNSQKNYYQTLLKTLNAVQYHHAAKAKFLCIMGCSTISCERSCDHDTYELETSNGLSAILREFETVSNPSMAASLYTIKQKIDEKNLSSIKVIVPMYRKPLMKAFIDQLFTDVYNFEYEDLQVTVKGGLLKQSTEINVITTQELEAVQNEIETYLRSLPALKGELTIITSPLISDIFIHGFTTRTGGISYIPTLSSFNLFSSSKRRDPKVVVQENLRRLGSAAGFNVKKFYRIKTDHASDVWVMGRKEPESYDGITTNQRGVTIAALGADCIPIIFADPVKIACGVAHAGWRGTLLGVAMATVNAMIAEYGCSLEDIIVVLGPSVGPCCFTLPRESAKEFHNLDPECVRLFDSSNPYVDIRKATRILLEQGGILQQNIRDQEQGLNLCTSCHPDKFFSHVRDGFNFGTQIGFISIRE</sequence>
<dbReference type="GO" id="GO:0031347">
    <property type="term" value="P:regulation of defense response"/>
    <property type="evidence" value="ECO:0007669"/>
    <property type="project" value="UniProtKB-ARBA"/>
</dbReference>
<evidence type="ECO:0000256" key="28">
    <source>
        <dbReference type="ARBA" id="ARBA00071637"/>
    </source>
</evidence>
<evidence type="ECO:0000256" key="8">
    <source>
        <dbReference type="ARBA" id="ARBA00011976"/>
    </source>
</evidence>
<keyword evidence="14" id="KW-0479">Metal-binding</keyword>
<dbReference type="SUPFAM" id="SSF64438">
    <property type="entry name" value="CNF1/YfiH-like putative cysteine hydrolases"/>
    <property type="match status" value="1"/>
</dbReference>
<organism evidence="34 35">
    <name type="scientific">Molossus molossus</name>
    <name type="common">Pallas' mastiff bat</name>
    <name type="synonym">Vespertilio molossus</name>
    <dbReference type="NCBI Taxonomy" id="27622"/>
    <lineage>
        <taxon>Eukaryota</taxon>
        <taxon>Metazoa</taxon>
        <taxon>Chordata</taxon>
        <taxon>Craniata</taxon>
        <taxon>Vertebrata</taxon>
        <taxon>Euteleostomi</taxon>
        <taxon>Mammalia</taxon>
        <taxon>Eutheria</taxon>
        <taxon>Laurasiatheria</taxon>
        <taxon>Chiroptera</taxon>
        <taxon>Yangochiroptera</taxon>
        <taxon>Molossidae</taxon>
        <taxon>Molossus</taxon>
    </lineage>
</organism>
<keyword evidence="20" id="KW-0576">Peroxisome</keyword>
<comment type="catalytic activity">
    <reaction evidence="1">
        <text>inosine + phosphate = alpha-D-ribose 1-phosphate + hypoxanthine</text>
        <dbReference type="Rhea" id="RHEA:27646"/>
        <dbReference type="ChEBI" id="CHEBI:17368"/>
        <dbReference type="ChEBI" id="CHEBI:17596"/>
        <dbReference type="ChEBI" id="CHEBI:43474"/>
        <dbReference type="ChEBI" id="CHEBI:57720"/>
        <dbReference type="EC" id="2.4.2.1"/>
    </reaction>
    <physiologicalReaction direction="left-to-right" evidence="1">
        <dbReference type="Rhea" id="RHEA:27647"/>
    </physiologicalReaction>
</comment>
<keyword evidence="21" id="KW-0395">Inflammatory response</keyword>
<dbReference type="GO" id="GO:0005507">
    <property type="term" value="F:copper ion binding"/>
    <property type="evidence" value="ECO:0007669"/>
    <property type="project" value="TreeGrafter"/>
</dbReference>
<comment type="catalytic activity">
    <reaction evidence="26">
        <text>guanosine + phosphate = alpha-D-ribose 1-phosphate + guanine</text>
        <dbReference type="Rhea" id="RHEA:13233"/>
        <dbReference type="ChEBI" id="CHEBI:16235"/>
        <dbReference type="ChEBI" id="CHEBI:16750"/>
        <dbReference type="ChEBI" id="CHEBI:43474"/>
        <dbReference type="ChEBI" id="CHEBI:57720"/>
        <dbReference type="EC" id="2.4.2.1"/>
    </reaction>
    <physiologicalReaction direction="left-to-right" evidence="26">
        <dbReference type="Rhea" id="RHEA:13234"/>
    </physiologicalReaction>
</comment>
<dbReference type="InterPro" id="IPR011324">
    <property type="entry name" value="Cytotoxic_necrot_fac-like_cat"/>
</dbReference>
<gene>
    <name evidence="34" type="ORF">HJG59_007521</name>
</gene>
<keyword evidence="22" id="KW-0539">Nucleus</keyword>
<keyword evidence="11" id="KW-0597">Phosphoprotein</keyword>
<evidence type="ECO:0000256" key="20">
    <source>
        <dbReference type="ARBA" id="ARBA00023140"/>
    </source>
</evidence>
<dbReference type="GO" id="GO:0016787">
    <property type="term" value="F:hydrolase activity"/>
    <property type="evidence" value="ECO:0007669"/>
    <property type="project" value="UniProtKB-KW"/>
</dbReference>
<evidence type="ECO:0000256" key="29">
    <source>
        <dbReference type="ARBA" id="ARBA00075738"/>
    </source>
</evidence>
<evidence type="ECO:0000256" key="33">
    <source>
        <dbReference type="ARBA" id="ARBA00081957"/>
    </source>
</evidence>
<evidence type="ECO:0000256" key="10">
    <source>
        <dbReference type="ARBA" id="ARBA00022490"/>
    </source>
</evidence>
<evidence type="ECO:0000256" key="23">
    <source>
        <dbReference type="ARBA" id="ARBA00047989"/>
    </source>
</evidence>
<evidence type="ECO:0000256" key="25">
    <source>
        <dbReference type="ARBA" id="ARBA00049893"/>
    </source>
</evidence>
<dbReference type="GO" id="GO:0017061">
    <property type="term" value="F:S-methyl-5-thioadenosine phosphorylase activity"/>
    <property type="evidence" value="ECO:0007669"/>
    <property type="project" value="UniProtKB-EC"/>
</dbReference>
<comment type="catalytic activity">
    <reaction evidence="24">
        <text>adenosine + phosphate = alpha-D-ribose 1-phosphate + adenine</text>
        <dbReference type="Rhea" id="RHEA:27642"/>
        <dbReference type="ChEBI" id="CHEBI:16335"/>
        <dbReference type="ChEBI" id="CHEBI:16708"/>
        <dbReference type="ChEBI" id="CHEBI:43474"/>
        <dbReference type="ChEBI" id="CHEBI:57720"/>
        <dbReference type="EC" id="2.4.2.1"/>
    </reaction>
    <physiologicalReaction direction="left-to-right" evidence="24">
        <dbReference type="Rhea" id="RHEA:27643"/>
    </physiologicalReaction>
</comment>
<evidence type="ECO:0000256" key="17">
    <source>
        <dbReference type="ARBA" id="ARBA00022833"/>
    </source>
</evidence>
<name>A0A7J8GKK1_MOLMO</name>
<keyword evidence="15" id="KW-0378">Hydrolase</keyword>